<evidence type="ECO:0000313" key="2">
    <source>
        <dbReference type="EMBL" id="RWY38735.1"/>
    </source>
</evidence>
<dbReference type="OrthoDB" id="1632039at2"/>
<accession>A0A451GHV0</accession>
<gene>
    <name evidence="2" type="ORF">EP867_15655</name>
</gene>
<reference evidence="2 3" key="1">
    <citation type="journal article" date="2015" name="Int. J. Syst. Evol. Microbiol.">
        <title>Gemmobacter intermedius sp. nov., isolated from a white stork (Ciconia ciconia).</title>
        <authorList>
            <person name="Kampfer P."/>
            <person name="Jerzak L."/>
            <person name="Wilharm G."/>
            <person name="Golke J."/>
            <person name="Busse H.J."/>
            <person name="Glaeser S.P."/>
        </authorList>
    </citation>
    <scope>NUCLEOTIDE SEQUENCE [LARGE SCALE GENOMIC DNA]</scope>
    <source>
        <strain evidence="2 3">119/4</strain>
    </source>
</reference>
<dbReference type="Pfam" id="PF01497">
    <property type="entry name" value="Peripla_BP_2"/>
    <property type="match status" value="1"/>
</dbReference>
<dbReference type="Proteomes" id="UP000287168">
    <property type="component" value="Unassembled WGS sequence"/>
</dbReference>
<dbReference type="InterPro" id="IPR002491">
    <property type="entry name" value="ABC_transptr_periplasmic_BD"/>
</dbReference>
<evidence type="ECO:0000259" key="1">
    <source>
        <dbReference type="PROSITE" id="PS50983"/>
    </source>
</evidence>
<protein>
    <submittedName>
        <fullName evidence="2">ABC transporter substrate-binding protein</fullName>
    </submittedName>
</protein>
<name>A0A451GHV0_9RHOB</name>
<dbReference type="Gene3D" id="3.40.50.1980">
    <property type="entry name" value="Nitrogenase molybdenum iron protein domain"/>
    <property type="match status" value="2"/>
</dbReference>
<dbReference type="PANTHER" id="PTHR30535">
    <property type="entry name" value="VITAMIN B12-BINDING PROTEIN"/>
    <property type="match status" value="1"/>
</dbReference>
<dbReference type="InterPro" id="IPR050902">
    <property type="entry name" value="ABC_Transporter_SBP"/>
</dbReference>
<evidence type="ECO:0000313" key="3">
    <source>
        <dbReference type="Proteomes" id="UP000287168"/>
    </source>
</evidence>
<organism evidence="2 3">
    <name type="scientific">Falsigemmobacter intermedius</name>
    <dbReference type="NCBI Taxonomy" id="1553448"/>
    <lineage>
        <taxon>Bacteria</taxon>
        <taxon>Pseudomonadati</taxon>
        <taxon>Pseudomonadota</taxon>
        <taxon>Alphaproteobacteria</taxon>
        <taxon>Rhodobacterales</taxon>
        <taxon>Paracoccaceae</taxon>
        <taxon>Falsigemmobacter</taxon>
    </lineage>
</organism>
<dbReference type="EMBL" id="SBLC01000032">
    <property type="protein sequence ID" value="RWY38735.1"/>
    <property type="molecule type" value="Genomic_DNA"/>
</dbReference>
<dbReference type="PANTHER" id="PTHR30535:SF34">
    <property type="entry name" value="MOLYBDATE-BINDING PROTEIN MOLA"/>
    <property type="match status" value="1"/>
</dbReference>
<dbReference type="PROSITE" id="PS50983">
    <property type="entry name" value="FE_B12_PBP"/>
    <property type="match status" value="1"/>
</dbReference>
<proteinExistence type="predicted"/>
<comment type="caution">
    <text evidence="2">The sequence shown here is derived from an EMBL/GenBank/DDBJ whole genome shotgun (WGS) entry which is preliminary data.</text>
</comment>
<keyword evidence="3" id="KW-1185">Reference proteome</keyword>
<dbReference type="RefSeq" id="WP_128490419.1">
    <property type="nucleotide sequence ID" value="NZ_JBHLXB010000006.1"/>
</dbReference>
<feature type="domain" description="Fe/B12 periplasmic-binding" evidence="1">
    <location>
        <begin position="35"/>
        <end position="280"/>
    </location>
</feature>
<sequence>MWHRPDAFRRSLRLAVALVLALPLLPERVEAAPQRVVSLNLCTDQLAMLLAAPGQLRSVSWLAADPRSSVMADAARGYPLNRGGAEEIFALRPDLVLASTWTRRETVFLLRRLGVEVVELAPAQRLDDIAPAIREMAALLGREAEGEGIARAFTERLSALRSAQTGRTAAIWEAGGYTSGAATLSHEVLSAAGLRNLAAYEGLAGGGYLPLERLVAAQPDLILSSAPWPGASRAEDLLRHPALVALMADTAGLMLREADWVCGLPQTLEAIEDVKDAGTR</sequence>
<dbReference type="AlphaFoldDB" id="A0A451GHV0"/>
<dbReference type="SUPFAM" id="SSF53807">
    <property type="entry name" value="Helical backbone' metal receptor"/>
    <property type="match status" value="1"/>
</dbReference>